<dbReference type="SUPFAM" id="SSF51445">
    <property type="entry name" value="(Trans)glycosidases"/>
    <property type="match status" value="1"/>
</dbReference>
<dbReference type="RefSeq" id="WP_178933165.1">
    <property type="nucleotide sequence ID" value="NZ_JACBAZ010000004.1"/>
</dbReference>
<comment type="caution">
    <text evidence="2">The sequence shown here is derived from an EMBL/GenBank/DDBJ whole genome shotgun (WGS) entry which is preliminary data.</text>
</comment>
<dbReference type="InterPro" id="IPR017853">
    <property type="entry name" value="GH"/>
</dbReference>
<dbReference type="AlphaFoldDB" id="A0A851GMY6"/>
<dbReference type="Pfam" id="PF00128">
    <property type="entry name" value="Alpha-amylase"/>
    <property type="match status" value="1"/>
</dbReference>
<feature type="domain" description="Glycosyl hydrolase family 13 catalytic" evidence="1">
    <location>
        <begin position="11"/>
        <end position="475"/>
    </location>
</feature>
<dbReference type="InterPro" id="IPR006047">
    <property type="entry name" value="GH13_cat_dom"/>
</dbReference>
<sequence length="602" mass="67258">MASQQRPLIYQLMVRHFGNTNETRKTHGTIEENGCGKFNDINDAALRSIKDLGITHIWFTGVLEQASGTAYPNRPADDPAILKGLAGSPYAIRDYFDVSPDYAENPDNRLEEFQALLKRTHSYGLKIIIDFVPNHVARSYASDVRPELSFGNNDDTSHFFNPNNNFYYLGHLHPGGGPPLKLPTPDGGHTPYQAESDFGRVTGNNAITWAPSIHDWYETIKLNYGHDFTVGPPNEQTSKLPGADTILENTPDTWQKMDAILGYWQHLGVDGFRVDMAHLIPMEYWRWQLRRCHQRDPETYFMAEAYDGDPAKMSEGNVLDALLNSGFDAVYDGPTYETIMHIHDQGKWSNDIDEAANPFSPHFHRVVRYAANHDEVRIASPKTWGGADMNVGRSASAILFGLGRGPNMIYNGQTVGEAAEGTEGFGGDDARTSIFDYWSMPTLVAWCNDHQYDGGKLTDKQKDLRSFYGRLLKLCAEPAFTNGEFYGLNHANKSNPLFGRLDNDPVSGHWLYAFLRYDADSNQAFLVVVNNHTSQTLNNVAVHIPDDALNWLGDLPETITFNDRLGSGIHVTANRSELPNNGLQLPPLPPHTPLYLEIGADA</sequence>
<keyword evidence="3" id="KW-1185">Reference proteome</keyword>
<gene>
    <name evidence="2" type="ORF">HW115_12255</name>
</gene>
<evidence type="ECO:0000313" key="2">
    <source>
        <dbReference type="EMBL" id="NWK56387.1"/>
    </source>
</evidence>
<proteinExistence type="predicted"/>
<evidence type="ECO:0000259" key="1">
    <source>
        <dbReference type="SMART" id="SM00642"/>
    </source>
</evidence>
<dbReference type="EMBL" id="JACBAZ010000004">
    <property type="protein sequence ID" value="NWK56387.1"/>
    <property type="molecule type" value="Genomic_DNA"/>
</dbReference>
<accession>A0A851GMY6</accession>
<dbReference type="PANTHER" id="PTHR10357:SF205">
    <property type="entry name" value="O-GLYCOSYL HYDROLASE FAMILY 13"/>
    <property type="match status" value="1"/>
</dbReference>
<protein>
    <submittedName>
        <fullName evidence="2">Alpha-amylase</fullName>
    </submittedName>
</protein>
<dbReference type="SMART" id="SM00642">
    <property type="entry name" value="Aamy"/>
    <property type="match status" value="1"/>
</dbReference>
<dbReference type="GO" id="GO:0004556">
    <property type="term" value="F:alpha-amylase activity"/>
    <property type="evidence" value="ECO:0007669"/>
    <property type="project" value="TreeGrafter"/>
</dbReference>
<dbReference type="Gene3D" id="3.20.20.80">
    <property type="entry name" value="Glycosidases"/>
    <property type="match status" value="2"/>
</dbReference>
<dbReference type="Proteomes" id="UP000557872">
    <property type="component" value="Unassembled WGS sequence"/>
</dbReference>
<organism evidence="2 3">
    <name type="scientific">Oceaniferula marina</name>
    <dbReference type="NCBI Taxonomy" id="2748318"/>
    <lineage>
        <taxon>Bacteria</taxon>
        <taxon>Pseudomonadati</taxon>
        <taxon>Verrucomicrobiota</taxon>
        <taxon>Verrucomicrobiia</taxon>
        <taxon>Verrucomicrobiales</taxon>
        <taxon>Verrucomicrobiaceae</taxon>
        <taxon>Oceaniferula</taxon>
    </lineage>
</organism>
<evidence type="ECO:0000313" key="3">
    <source>
        <dbReference type="Proteomes" id="UP000557872"/>
    </source>
</evidence>
<name>A0A851GMY6_9BACT</name>
<reference evidence="2 3" key="1">
    <citation type="submission" date="2020-07" db="EMBL/GenBank/DDBJ databases">
        <title>Roseicoccus Jingziensis gen. nov., sp. nov., isolated from coastal seawater.</title>
        <authorList>
            <person name="Feng X."/>
        </authorList>
    </citation>
    <scope>NUCLEOTIDE SEQUENCE [LARGE SCALE GENOMIC DNA]</scope>
    <source>
        <strain evidence="2 3">N1E253</strain>
    </source>
</reference>
<dbReference type="GO" id="GO:0009313">
    <property type="term" value="P:oligosaccharide catabolic process"/>
    <property type="evidence" value="ECO:0007669"/>
    <property type="project" value="TreeGrafter"/>
</dbReference>
<dbReference type="PANTHER" id="PTHR10357">
    <property type="entry name" value="ALPHA-AMYLASE FAMILY MEMBER"/>
    <property type="match status" value="1"/>
</dbReference>